<name>A0ABS0SXG8_9CAUL</name>
<evidence type="ECO:0000256" key="3">
    <source>
        <dbReference type="ARBA" id="ARBA00022452"/>
    </source>
</evidence>
<dbReference type="InterPro" id="IPR000531">
    <property type="entry name" value="Beta-barrel_TonB"/>
</dbReference>
<accession>A0ABS0SXG8</accession>
<feature type="domain" description="TonB-dependent receptor plug" evidence="16">
    <location>
        <begin position="48"/>
        <end position="153"/>
    </location>
</feature>
<feature type="signal peptide" evidence="14">
    <location>
        <begin position="1"/>
        <end position="25"/>
    </location>
</feature>
<comment type="caution">
    <text evidence="17">The sequence shown here is derived from an EMBL/GenBank/DDBJ whole genome shotgun (WGS) entry which is preliminary data.</text>
</comment>
<dbReference type="Proteomes" id="UP000639859">
    <property type="component" value="Unassembled WGS sequence"/>
</dbReference>
<evidence type="ECO:0000256" key="12">
    <source>
        <dbReference type="RuleBase" id="RU003357"/>
    </source>
</evidence>
<comment type="similarity">
    <text evidence="11 12">Belongs to the TonB-dependent receptor family.</text>
</comment>
<evidence type="ECO:0000256" key="9">
    <source>
        <dbReference type="ARBA" id="ARBA00023136"/>
    </source>
</evidence>
<keyword evidence="4" id="KW-0410">Iron transport</keyword>
<gene>
    <name evidence="17" type="ORF">I4Q42_11505</name>
</gene>
<evidence type="ECO:0000256" key="2">
    <source>
        <dbReference type="ARBA" id="ARBA00022448"/>
    </source>
</evidence>
<keyword evidence="9 11" id="KW-0472">Membrane</keyword>
<keyword evidence="8 12" id="KW-0798">TonB box</keyword>
<evidence type="ECO:0000256" key="1">
    <source>
        <dbReference type="ARBA" id="ARBA00004571"/>
    </source>
</evidence>
<evidence type="ECO:0000256" key="11">
    <source>
        <dbReference type="PROSITE-ProRule" id="PRU01360"/>
    </source>
</evidence>
<keyword evidence="7" id="KW-0406">Ion transport</keyword>
<dbReference type="PANTHER" id="PTHR32552">
    <property type="entry name" value="FERRICHROME IRON RECEPTOR-RELATED"/>
    <property type="match status" value="1"/>
</dbReference>
<evidence type="ECO:0000256" key="13">
    <source>
        <dbReference type="SAM" id="MobiDB-lite"/>
    </source>
</evidence>
<dbReference type="Pfam" id="PF00593">
    <property type="entry name" value="TonB_dep_Rec_b-barrel"/>
    <property type="match status" value="1"/>
</dbReference>
<evidence type="ECO:0000256" key="7">
    <source>
        <dbReference type="ARBA" id="ARBA00023065"/>
    </source>
</evidence>
<evidence type="ECO:0000256" key="14">
    <source>
        <dbReference type="SAM" id="SignalP"/>
    </source>
</evidence>
<evidence type="ECO:0000256" key="8">
    <source>
        <dbReference type="ARBA" id="ARBA00023077"/>
    </source>
</evidence>
<evidence type="ECO:0000313" key="18">
    <source>
        <dbReference type="Proteomes" id="UP000639859"/>
    </source>
</evidence>
<dbReference type="PANTHER" id="PTHR32552:SF81">
    <property type="entry name" value="TONB-DEPENDENT OUTER MEMBRANE RECEPTOR"/>
    <property type="match status" value="1"/>
</dbReference>
<keyword evidence="17" id="KW-0675">Receptor</keyword>
<keyword evidence="14" id="KW-0732">Signal</keyword>
<dbReference type="InterPro" id="IPR036942">
    <property type="entry name" value="Beta-barrel_TonB_sf"/>
</dbReference>
<comment type="subcellular location">
    <subcellularLocation>
        <location evidence="1 11">Cell outer membrane</location>
        <topology evidence="1 11">Multi-pass membrane protein</topology>
    </subcellularLocation>
</comment>
<protein>
    <submittedName>
        <fullName evidence="17">TonB-dependent receptor</fullName>
    </submittedName>
</protein>
<reference evidence="17 18" key="1">
    <citation type="submission" date="2020-11" db="EMBL/GenBank/DDBJ databases">
        <title>genome sequence of strain KACC 18849.</title>
        <authorList>
            <person name="Gao J."/>
            <person name="Zhang X."/>
        </authorList>
    </citation>
    <scope>NUCLEOTIDE SEQUENCE [LARGE SCALE GENOMIC DNA]</scope>
    <source>
        <strain evidence="17 18">KACC 18849</strain>
    </source>
</reference>
<dbReference type="CDD" id="cd01347">
    <property type="entry name" value="ligand_gated_channel"/>
    <property type="match status" value="1"/>
</dbReference>
<sequence length="738" mass="79007">MKSHTALRLALLTTAALAPALPALAQTTETTAIEEVVVTAQKKTELASKTPIALTAYNGETLKAQGVVSVSDLQNVAPSVNIGRDGFGVNVNIRGVTTTDTTSKGEQGISFNVDGVAIGRPTVQGLSFFDVERVEVLRGPQGTLYGKSSTGGALNIITNKPKSQFEAGANLEFGNYNTRRADLVLNVPVNDKLALRAAINSNKRDGYIYPADGAEARNDEDNISARLSGLYEFNDDTSLLVSTTFGHVGGVGPAQIPYSNYLTKSGKAARTVYANPFGSATDEDFHNVNVEFKTAFKGVAVDYIGARHDFSANDLTSSTNDPYGNYSGPPPATPLYAWRQYRGDVTTDAHEVRLSNAESGRLDWVVGANWTREDITESDHNWYAPVSTPTLAASYNGIDPVNNTIHTSKGVFGQATFHATDRLNVTAGVRRSSDEVDRKGTFAAGPGPWPDANGGTCTAPEDCIGGANNGYQNASKTTYRLAVDYQVAPGQMVFASVATGYKAGGFNDFDASTGGTGTYAPESLTAYEVGYKGRPLSNLQINGTAFYYDYASAQVSSLVNISGNFIIYTRSAPVTIYGLELESKFKPTPNDQIDLAATFLHSEYEALYVGILQNVDWSGYRLDKTPKAALAGAYSHVFELSNGASVTARLSSKYSSGYVTSSFSDALQFKQKAFTRSDATLTYAAQDGRFTVGAFVKNIENDLQMLNAPSNFSATYADAANISVSEPRMYGVRFGVRY</sequence>
<keyword evidence="2 11" id="KW-0813">Transport</keyword>
<keyword evidence="6" id="KW-0408">Iron</keyword>
<organism evidence="17 18">
    <name type="scientific">Caulobacter hibisci</name>
    <dbReference type="NCBI Taxonomy" id="2035993"/>
    <lineage>
        <taxon>Bacteria</taxon>
        <taxon>Pseudomonadati</taxon>
        <taxon>Pseudomonadota</taxon>
        <taxon>Alphaproteobacteria</taxon>
        <taxon>Caulobacterales</taxon>
        <taxon>Caulobacteraceae</taxon>
        <taxon>Caulobacter</taxon>
    </lineage>
</organism>
<evidence type="ECO:0000256" key="6">
    <source>
        <dbReference type="ARBA" id="ARBA00023004"/>
    </source>
</evidence>
<keyword evidence="18" id="KW-1185">Reference proteome</keyword>
<keyword evidence="5 11" id="KW-0812">Transmembrane</keyword>
<dbReference type="InterPro" id="IPR012910">
    <property type="entry name" value="Plug_dom"/>
</dbReference>
<dbReference type="InterPro" id="IPR039426">
    <property type="entry name" value="TonB-dep_rcpt-like"/>
</dbReference>
<dbReference type="RefSeq" id="WP_198576214.1">
    <property type="nucleotide sequence ID" value="NZ_JADWOX010000007.1"/>
</dbReference>
<feature type="region of interest" description="Disordered" evidence="13">
    <location>
        <begin position="430"/>
        <end position="453"/>
    </location>
</feature>
<evidence type="ECO:0000256" key="5">
    <source>
        <dbReference type="ARBA" id="ARBA00022692"/>
    </source>
</evidence>
<keyword evidence="3 11" id="KW-1134">Transmembrane beta strand</keyword>
<dbReference type="Pfam" id="PF07715">
    <property type="entry name" value="Plug"/>
    <property type="match status" value="1"/>
</dbReference>
<dbReference type="PROSITE" id="PS52016">
    <property type="entry name" value="TONB_DEPENDENT_REC_3"/>
    <property type="match status" value="1"/>
</dbReference>
<feature type="chain" id="PRO_5045951915" evidence="14">
    <location>
        <begin position="26"/>
        <end position="738"/>
    </location>
</feature>
<proteinExistence type="inferred from homology"/>
<feature type="compositionally biased region" description="Basic and acidic residues" evidence="13">
    <location>
        <begin position="431"/>
        <end position="440"/>
    </location>
</feature>
<keyword evidence="10 11" id="KW-0998">Cell outer membrane</keyword>
<dbReference type="Gene3D" id="2.40.170.20">
    <property type="entry name" value="TonB-dependent receptor, beta-barrel domain"/>
    <property type="match status" value="1"/>
</dbReference>
<dbReference type="SUPFAM" id="SSF56935">
    <property type="entry name" value="Porins"/>
    <property type="match status" value="1"/>
</dbReference>
<evidence type="ECO:0000313" key="17">
    <source>
        <dbReference type="EMBL" id="MBI1684293.1"/>
    </source>
</evidence>
<evidence type="ECO:0000259" key="15">
    <source>
        <dbReference type="Pfam" id="PF00593"/>
    </source>
</evidence>
<evidence type="ECO:0000256" key="10">
    <source>
        <dbReference type="ARBA" id="ARBA00023237"/>
    </source>
</evidence>
<evidence type="ECO:0000256" key="4">
    <source>
        <dbReference type="ARBA" id="ARBA00022496"/>
    </source>
</evidence>
<feature type="domain" description="TonB-dependent receptor-like beta-barrel" evidence="15">
    <location>
        <begin position="235"/>
        <end position="699"/>
    </location>
</feature>
<dbReference type="EMBL" id="JADWOX010000007">
    <property type="protein sequence ID" value="MBI1684293.1"/>
    <property type="molecule type" value="Genomic_DNA"/>
</dbReference>
<evidence type="ECO:0000259" key="16">
    <source>
        <dbReference type="Pfam" id="PF07715"/>
    </source>
</evidence>